<evidence type="ECO:0008006" key="8">
    <source>
        <dbReference type="Google" id="ProtNLM"/>
    </source>
</evidence>
<keyword evidence="1" id="KW-1133">Transmembrane helix</keyword>
<dbReference type="Pfam" id="PF21070">
    <property type="entry name" value="IcmF_helical"/>
    <property type="match status" value="1"/>
</dbReference>
<dbReference type="InterPro" id="IPR017731">
    <property type="entry name" value="TssM1-like"/>
</dbReference>
<evidence type="ECO:0000313" key="6">
    <source>
        <dbReference type="EMBL" id="AUM13130.1"/>
    </source>
</evidence>
<feature type="domain" description="Type VI secretion system component TssM1 N-terminal" evidence="4">
    <location>
        <begin position="196"/>
        <end position="450"/>
    </location>
</feature>
<feature type="transmembrane region" description="Helical" evidence="1">
    <location>
        <begin position="50"/>
        <end position="68"/>
    </location>
</feature>
<feature type="domain" description="IcmF-related" evidence="3">
    <location>
        <begin position="501"/>
        <end position="797"/>
    </location>
</feature>
<dbReference type="Pfam" id="PF06761">
    <property type="entry name" value="IcmF-related"/>
    <property type="match status" value="1"/>
</dbReference>
<dbReference type="EMBL" id="CP022684">
    <property type="protein sequence ID" value="AUM13130.1"/>
    <property type="molecule type" value="Genomic_DNA"/>
</dbReference>
<keyword evidence="1" id="KW-0472">Membrane</keyword>
<feature type="domain" description="Type VI secretion system component TssM1 helical" evidence="5">
    <location>
        <begin position="932"/>
        <end position="1029"/>
    </location>
</feature>
<evidence type="ECO:0000259" key="3">
    <source>
        <dbReference type="Pfam" id="PF06761"/>
    </source>
</evidence>
<dbReference type="AlphaFoldDB" id="A0A2K9LLJ9"/>
<feature type="domain" description="Type VI secretion system IcmF C-terminal" evidence="2">
    <location>
        <begin position="1035"/>
        <end position="1138"/>
    </location>
</feature>
<keyword evidence="7" id="KW-1185">Reference proteome</keyword>
<dbReference type="Pfam" id="PF14331">
    <property type="entry name" value="IcmF-related_N"/>
    <property type="match status" value="1"/>
</dbReference>
<feature type="transmembrane region" description="Helical" evidence="1">
    <location>
        <begin position="12"/>
        <end position="30"/>
    </location>
</feature>
<dbReference type="Proteomes" id="UP000235116">
    <property type="component" value="Chromosome"/>
</dbReference>
<dbReference type="InterPro" id="IPR027417">
    <property type="entry name" value="P-loop_NTPase"/>
</dbReference>
<dbReference type="OrthoDB" id="9758229at2"/>
<gene>
    <name evidence="6" type="ORF">Kalk_12150</name>
</gene>
<evidence type="ECO:0000256" key="1">
    <source>
        <dbReference type="SAM" id="Phobius"/>
    </source>
</evidence>
<dbReference type="Gene3D" id="3.40.50.300">
    <property type="entry name" value="P-loop containing nucleotide triphosphate hydrolases"/>
    <property type="match status" value="1"/>
</dbReference>
<name>A0A2K9LLJ9_9GAMM</name>
<dbReference type="InterPro" id="IPR009612">
    <property type="entry name" value="IcmF-rel"/>
</dbReference>
<feature type="transmembrane region" description="Helical" evidence="1">
    <location>
        <begin position="446"/>
        <end position="464"/>
    </location>
</feature>
<dbReference type="SUPFAM" id="SSF52540">
    <property type="entry name" value="P-loop containing nucleoside triphosphate hydrolases"/>
    <property type="match status" value="1"/>
</dbReference>
<dbReference type="InterPro" id="IPR010623">
    <property type="entry name" value="IcmF_C"/>
</dbReference>
<evidence type="ECO:0000259" key="2">
    <source>
        <dbReference type="Pfam" id="PF06744"/>
    </source>
</evidence>
<reference evidence="7" key="1">
    <citation type="submission" date="2017-08" db="EMBL/GenBank/DDBJ databases">
        <title>Direct submision.</title>
        <authorList>
            <person name="Kim S.-J."/>
            <person name="Rhee S.-K."/>
        </authorList>
    </citation>
    <scope>NUCLEOTIDE SEQUENCE [LARGE SCALE GENOMIC DNA]</scope>
    <source>
        <strain evidence="7">GI5</strain>
    </source>
</reference>
<dbReference type="PANTHER" id="PTHR36153">
    <property type="entry name" value="INNER MEMBRANE PROTEIN-RELATED"/>
    <property type="match status" value="1"/>
</dbReference>
<sequence>MKRVIEILKNKIFLGLLGVIALSLVIWFGADFVKFGEDNSTLSDPARLLLMLGVLLIWLLAQLLSMWLSHSKNNSMLKEMEVEEVDQDAVRAGEEVAALNKRFTDGMAILKRAKFDTSKGKVALYQLPWYIIIGPPGSGKTTALVNSGLEFPLAESHGKNALGGVGGTRNCDWWFTNEAVMIDTAGRFTTQDSHKTVDSSAWQGFLALLKKHRPRRPINGALIAISAQDLLTQQPAQRAHNAKLIRERIDELQKSFGVKFPIYVMLTKCDLVAGFTEFFANLTQPERQQIWGTTFNIESDQQLNSMPHEMDLLIGRLNDRVLWRVHNERDPAKRALIQAFPQQMENLKPLLVEFMSEAFASNRYSEQPLLRGVYFCSGTQEGTPIDRMMSAVSSNFGLSRDALRNQGGSGKSFFINRLFKDVVFPEEELVGSNKKLESNLLWLRRGYFGALGVLFVGLVVMWAFTVNRNNAFMAEVNNYIAQYQSQQSQLGQFDQDPVNTLPVLAPLYQASRVYNQEEHPWLSGVGLYDASVDKAADALYLNALRKDFLPRFQYYMEQKLQSMSATDENLIDTFRTYLMLVDREHFDPKVISGWAEDQWQQRLPGEAGKQNDLNQHLAVLLAKGFGNVQLNEFIVTGSRQKLKQIPAGQRLYSQMKSSDLGQQQLDIYSQIGGKSAEIFGYGDAASALQMSALYSRPGFKSLDFSVKSPLLQQLDRDRWIFGSSDVDDFTEADKEKLATELKTLYLNDYSSQWQSMLNQLHVAKFSDMTSATAIVKQMADPVYSPIVAVLRVAKENTALTPGWPKPALLPGTSATAAGAAEAIIGKVVKPTLVDVAFRDINQLTTQNEQQPAAINDVLNGIKELHGYLNNMAVSPNPNQAAFAAAKARYSTNSADAIRKLRILASNTPAPVSVWLNELADHSWGVILQGTKAHLDTAWNQQVYSVYARTLGDRYPLRKVRNEATVDDFNQFLSAAGVEATFVKTNVKPFLDRNWKPAQLDGQAVAFTEASLGQLRGADTLRTALYRAGEEPGFDFTLKPRSLDTAVGKFELQLGDQRYTYTHGPKIGKNATWRSGRDTSIRILFEDLNQTPHRETYTGNWAWYRLLDDAGIRKVGNTTYRATFNKDGRKAEYELTSSSRISGLNISLLRNYRCPQGL</sequence>
<dbReference type="InterPro" id="IPR053156">
    <property type="entry name" value="T6SS_TssM-like"/>
</dbReference>
<keyword evidence="1" id="KW-0812">Transmembrane</keyword>
<protein>
    <recommendedName>
        <fullName evidence="8">Type VI secretion system membrane subunit TssM</fullName>
    </recommendedName>
</protein>
<dbReference type="NCBIfam" id="TIGR03348">
    <property type="entry name" value="VI_IcmF"/>
    <property type="match status" value="1"/>
</dbReference>
<organism evidence="6 7">
    <name type="scientific">Ketobacter alkanivorans</name>
    <dbReference type="NCBI Taxonomy" id="1917421"/>
    <lineage>
        <taxon>Bacteria</taxon>
        <taxon>Pseudomonadati</taxon>
        <taxon>Pseudomonadota</taxon>
        <taxon>Gammaproteobacteria</taxon>
        <taxon>Pseudomonadales</taxon>
        <taxon>Ketobacteraceae</taxon>
        <taxon>Ketobacter</taxon>
    </lineage>
</organism>
<evidence type="ECO:0000313" key="7">
    <source>
        <dbReference type="Proteomes" id="UP000235116"/>
    </source>
</evidence>
<dbReference type="PANTHER" id="PTHR36153:SF1">
    <property type="entry name" value="TYPE VI SECRETION SYSTEM COMPONENT TSSM1"/>
    <property type="match status" value="1"/>
</dbReference>
<dbReference type="RefSeq" id="WP_101894509.1">
    <property type="nucleotide sequence ID" value="NZ_CP022684.1"/>
</dbReference>
<dbReference type="InterPro" id="IPR048677">
    <property type="entry name" value="TssM1_hel"/>
</dbReference>
<dbReference type="Pfam" id="PF06744">
    <property type="entry name" value="IcmF_C"/>
    <property type="match status" value="1"/>
</dbReference>
<accession>A0A2K9LLJ9</accession>
<dbReference type="InterPro" id="IPR025743">
    <property type="entry name" value="TssM1_N"/>
</dbReference>
<evidence type="ECO:0000259" key="5">
    <source>
        <dbReference type="Pfam" id="PF21070"/>
    </source>
</evidence>
<proteinExistence type="predicted"/>
<evidence type="ECO:0000259" key="4">
    <source>
        <dbReference type="Pfam" id="PF14331"/>
    </source>
</evidence>
<dbReference type="KEGG" id="kak:Kalk_12150"/>
<dbReference type="CDD" id="cd00882">
    <property type="entry name" value="Ras_like_GTPase"/>
    <property type="match status" value="1"/>
</dbReference>